<dbReference type="Proteomes" id="UP000492821">
    <property type="component" value="Unassembled WGS sequence"/>
</dbReference>
<dbReference type="AlphaFoldDB" id="A0A7E4V0E7"/>
<sequence>MTARVGRRHSTSKGLLFFTLLKKVRIEVAQEGLHYDKKRATAYSSPAKGERSLPFFASFQAAKLPMTLTPAAGADCPVQSMGDGWHGRLAECPQDMCDFRPIGRTNSRPDKGGERFLEGDVYGMLITLTRGRASDDDPVHRHSSPHMRITLDVPPKGGSQRESGDGDGLDLGSGVVNSDS</sequence>
<reference evidence="3" key="2">
    <citation type="submission" date="2020-10" db="UniProtKB">
        <authorList>
            <consortium name="WormBaseParasite"/>
        </authorList>
    </citation>
    <scope>IDENTIFICATION</scope>
</reference>
<accession>A0A7E4V0E7</accession>
<evidence type="ECO:0000256" key="1">
    <source>
        <dbReference type="SAM" id="MobiDB-lite"/>
    </source>
</evidence>
<reference evidence="2" key="1">
    <citation type="journal article" date="2013" name="Genetics">
        <title>The draft genome and transcriptome of Panagrellus redivivus are shaped by the harsh demands of a free-living lifestyle.</title>
        <authorList>
            <person name="Srinivasan J."/>
            <person name="Dillman A.R."/>
            <person name="Macchietto M.G."/>
            <person name="Heikkinen L."/>
            <person name="Lakso M."/>
            <person name="Fracchia K.M."/>
            <person name="Antoshechkin I."/>
            <person name="Mortazavi A."/>
            <person name="Wong G."/>
            <person name="Sternberg P.W."/>
        </authorList>
    </citation>
    <scope>NUCLEOTIDE SEQUENCE [LARGE SCALE GENOMIC DNA]</scope>
    <source>
        <strain evidence="2">MT8872</strain>
    </source>
</reference>
<organism evidence="2 3">
    <name type="scientific">Panagrellus redivivus</name>
    <name type="common">Microworm</name>
    <dbReference type="NCBI Taxonomy" id="6233"/>
    <lineage>
        <taxon>Eukaryota</taxon>
        <taxon>Metazoa</taxon>
        <taxon>Ecdysozoa</taxon>
        <taxon>Nematoda</taxon>
        <taxon>Chromadorea</taxon>
        <taxon>Rhabditida</taxon>
        <taxon>Tylenchina</taxon>
        <taxon>Panagrolaimomorpha</taxon>
        <taxon>Panagrolaimoidea</taxon>
        <taxon>Panagrolaimidae</taxon>
        <taxon>Panagrellus</taxon>
    </lineage>
</organism>
<feature type="region of interest" description="Disordered" evidence="1">
    <location>
        <begin position="133"/>
        <end position="180"/>
    </location>
</feature>
<name>A0A7E4V0E7_PANRE</name>
<protein>
    <submittedName>
        <fullName evidence="3">Uncharacterized protein</fullName>
    </submittedName>
</protein>
<evidence type="ECO:0000313" key="3">
    <source>
        <dbReference type="WBParaSite" id="Pan_g15036.t1"/>
    </source>
</evidence>
<proteinExistence type="predicted"/>
<dbReference type="WBParaSite" id="Pan_g15036.t1">
    <property type="protein sequence ID" value="Pan_g15036.t1"/>
    <property type="gene ID" value="Pan_g15036"/>
</dbReference>
<keyword evidence="2" id="KW-1185">Reference proteome</keyword>
<evidence type="ECO:0000313" key="2">
    <source>
        <dbReference type="Proteomes" id="UP000492821"/>
    </source>
</evidence>